<organism evidence="1 2">
    <name type="scientific">Panagrolaimus sp. ES5</name>
    <dbReference type="NCBI Taxonomy" id="591445"/>
    <lineage>
        <taxon>Eukaryota</taxon>
        <taxon>Metazoa</taxon>
        <taxon>Ecdysozoa</taxon>
        <taxon>Nematoda</taxon>
        <taxon>Chromadorea</taxon>
        <taxon>Rhabditida</taxon>
        <taxon>Tylenchina</taxon>
        <taxon>Panagrolaimomorpha</taxon>
        <taxon>Panagrolaimoidea</taxon>
        <taxon>Panagrolaimidae</taxon>
        <taxon>Panagrolaimus</taxon>
    </lineage>
</organism>
<reference evidence="2" key="1">
    <citation type="submission" date="2022-11" db="UniProtKB">
        <authorList>
            <consortium name="WormBaseParasite"/>
        </authorList>
    </citation>
    <scope>IDENTIFICATION</scope>
</reference>
<evidence type="ECO:0000313" key="1">
    <source>
        <dbReference type="Proteomes" id="UP000887579"/>
    </source>
</evidence>
<evidence type="ECO:0000313" key="2">
    <source>
        <dbReference type="WBParaSite" id="ES5_v2.g19170.t1"/>
    </source>
</evidence>
<accession>A0AC34FPG9</accession>
<sequence>MGSGASTTTTKVDRIRIDSNGDIWKQKKNGTEKLCRPTSGMRPLSGIQKRIRNRSNSLHSTKSKEAHESNEQLSLNVDNLKCLQSELEEEVHRLQHQIQRLEWEKAELMSEITFHKNGHTNDVDGFHKNQTWDKDNLDSLKAQMDQKLYENLVQKLQNQLKEEQEQHRKRLEFERELREKMEDVVRIHLGDAFLFDAKNSFAHDTLPIGKSFEGVKPFCRNLLSSHGRLSTPGNTSTNFVETIEEEPGEERSTSQAEIIRIHDVESDDSHKIRPSTAGVNTNTFMSPARIGRGESAPILFKRSKSREKRSQWRKKKIDGDKESIDSHSIDDEIDDILSGSFSSISNSISSNKHRSAKSRDSGFLGESANFEADSKLDVLNLP</sequence>
<dbReference type="WBParaSite" id="ES5_v2.g19170.t1">
    <property type="protein sequence ID" value="ES5_v2.g19170.t1"/>
    <property type="gene ID" value="ES5_v2.g19170"/>
</dbReference>
<name>A0AC34FPG9_9BILA</name>
<protein>
    <submittedName>
        <fullName evidence="2">Uncharacterized protein</fullName>
    </submittedName>
</protein>
<dbReference type="Proteomes" id="UP000887579">
    <property type="component" value="Unplaced"/>
</dbReference>
<proteinExistence type="predicted"/>